<dbReference type="InterPro" id="IPR002048">
    <property type="entry name" value="EF_hand_dom"/>
</dbReference>
<keyword evidence="4" id="KW-1185">Reference proteome</keyword>
<dbReference type="InterPro" id="IPR011992">
    <property type="entry name" value="EF-hand-dom_pair"/>
</dbReference>
<dbReference type="SUPFAM" id="SSF47473">
    <property type="entry name" value="EF-hand"/>
    <property type="match status" value="1"/>
</dbReference>
<feature type="chain" id="PRO_5022982119" description="EF-hand domain-containing protein" evidence="1">
    <location>
        <begin position="23"/>
        <end position="143"/>
    </location>
</feature>
<proteinExistence type="predicted"/>
<dbReference type="PROSITE" id="PS00018">
    <property type="entry name" value="EF_HAND_1"/>
    <property type="match status" value="3"/>
</dbReference>
<dbReference type="PROSITE" id="PS50222">
    <property type="entry name" value="EF_HAND_2"/>
    <property type="match status" value="1"/>
</dbReference>
<dbReference type="Proteomes" id="UP000322077">
    <property type="component" value="Unassembled WGS sequence"/>
</dbReference>
<feature type="domain" description="EF-hand" evidence="2">
    <location>
        <begin position="78"/>
        <end position="113"/>
    </location>
</feature>
<protein>
    <recommendedName>
        <fullName evidence="2">EF-hand domain-containing protein</fullName>
    </recommendedName>
</protein>
<reference evidence="3 4" key="1">
    <citation type="submission" date="2019-08" db="EMBL/GenBank/DDBJ databases">
        <authorList>
            <person name="Wang G."/>
            <person name="Xu Z."/>
        </authorList>
    </citation>
    <scope>NUCLEOTIDE SEQUENCE [LARGE SCALE GENOMIC DNA]</scope>
    <source>
        <strain evidence="3 4">ZX</strain>
    </source>
</reference>
<feature type="signal peptide" evidence="1">
    <location>
        <begin position="1"/>
        <end position="22"/>
    </location>
</feature>
<accession>A0A5D9CDW1</accession>
<evidence type="ECO:0000259" key="2">
    <source>
        <dbReference type="PROSITE" id="PS50222"/>
    </source>
</evidence>
<evidence type="ECO:0000256" key="1">
    <source>
        <dbReference type="SAM" id="SignalP"/>
    </source>
</evidence>
<gene>
    <name evidence="3" type="ORF">FYJ91_05335</name>
</gene>
<comment type="caution">
    <text evidence="3">The sequence shown here is derived from an EMBL/GenBank/DDBJ whole genome shotgun (WGS) entry which is preliminary data.</text>
</comment>
<dbReference type="Pfam" id="PF13202">
    <property type="entry name" value="EF-hand_5"/>
    <property type="match status" value="4"/>
</dbReference>
<dbReference type="InterPro" id="IPR018247">
    <property type="entry name" value="EF_Hand_1_Ca_BS"/>
</dbReference>
<evidence type="ECO:0000313" key="4">
    <source>
        <dbReference type="Proteomes" id="UP000322077"/>
    </source>
</evidence>
<dbReference type="RefSeq" id="WP_149521202.1">
    <property type="nucleotide sequence ID" value="NZ_VTOU01000001.1"/>
</dbReference>
<dbReference type="SMART" id="SM00054">
    <property type="entry name" value="EFh"/>
    <property type="match status" value="3"/>
</dbReference>
<evidence type="ECO:0000313" key="3">
    <source>
        <dbReference type="EMBL" id="TZG29546.1"/>
    </source>
</evidence>
<keyword evidence="1" id="KW-0732">Signal</keyword>
<sequence length="143" mass="15435">MTKRMTAFAAVTMLSLGAPVLAQMGGGDPMSMLKAADTNGDGAISKAEYLAYRGSHFTEMDANKDGFLSSADAASDERGGRRMERMIAQADFDKDGKVSRAEFDRAPAPMFDRLDANSDGTVDKAELAKARAEFEARREERGN</sequence>
<dbReference type="GO" id="GO:0005509">
    <property type="term" value="F:calcium ion binding"/>
    <property type="evidence" value="ECO:0007669"/>
    <property type="project" value="InterPro"/>
</dbReference>
<dbReference type="Gene3D" id="1.10.238.10">
    <property type="entry name" value="EF-hand"/>
    <property type="match status" value="2"/>
</dbReference>
<organism evidence="3 4">
    <name type="scientific">Sphingomonas montanisoli</name>
    <dbReference type="NCBI Taxonomy" id="2606412"/>
    <lineage>
        <taxon>Bacteria</taxon>
        <taxon>Pseudomonadati</taxon>
        <taxon>Pseudomonadota</taxon>
        <taxon>Alphaproteobacteria</taxon>
        <taxon>Sphingomonadales</taxon>
        <taxon>Sphingomonadaceae</taxon>
        <taxon>Sphingomonas</taxon>
    </lineage>
</organism>
<dbReference type="EMBL" id="VTOU01000001">
    <property type="protein sequence ID" value="TZG29546.1"/>
    <property type="molecule type" value="Genomic_DNA"/>
</dbReference>
<dbReference type="AlphaFoldDB" id="A0A5D9CDW1"/>
<name>A0A5D9CDW1_9SPHN</name>